<keyword evidence="4" id="KW-0227">DNA damage</keyword>
<dbReference type="InterPro" id="IPR014762">
    <property type="entry name" value="DNA_mismatch_repair_CS"/>
</dbReference>
<evidence type="ECO:0000256" key="3">
    <source>
        <dbReference type="ARBA" id="ARBA00006082"/>
    </source>
</evidence>
<evidence type="ECO:0000256" key="7">
    <source>
        <dbReference type="SAM" id="MobiDB-lite"/>
    </source>
</evidence>
<dbReference type="Pfam" id="PF13589">
    <property type="entry name" value="HATPase_c_3"/>
    <property type="match status" value="1"/>
</dbReference>
<dbReference type="Gene3D" id="3.30.230.10">
    <property type="match status" value="1"/>
</dbReference>
<dbReference type="Proteomes" id="UP000095751">
    <property type="component" value="Unassembled WGS sequence"/>
</dbReference>
<protein>
    <recommendedName>
        <fullName evidence="8">DNA mismatch repair protein S5 domain-containing protein</fullName>
    </recommendedName>
</protein>
<reference evidence="9 10" key="1">
    <citation type="submission" date="2016-09" db="EMBL/GenBank/DDBJ databases">
        <title>Extensive genetic diversity and differential bi-allelic expression allows diatom success in the polar Southern Ocean.</title>
        <authorList>
            <consortium name="DOE Joint Genome Institute"/>
            <person name="Mock T."/>
            <person name="Otillar R.P."/>
            <person name="Strauss J."/>
            <person name="Dupont C."/>
            <person name="Frickenhaus S."/>
            <person name="Maumus F."/>
            <person name="Mcmullan M."/>
            <person name="Sanges R."/>
            <person name="Schmutz J."/>
            <person name="Toseland A."/>
            <person name="Valas R."/>
            <person name="Veluchamy A."/>
            <person name="Ward B.J."/>
            <person name="Allen A."/>
            <person name="Barry K."/>
            <person name="Falciatore A."/>
            <person name="Ferrante M."/>
            <person name="Fortunato A.E."/>
            <person name="Gloeckner G."/>
            <person name="Gruber A."/>
            <person name="Hipkin R."/>
            <person name="Janech M."/>
            <person name="Kroth P."/>
            <person name="Leese F."/>
            <person name="Lindquist E."/>
            <person name="Lyon B.R."/>
            <person name="Martin J."/>
            <person name="Mayer C."/>
            <person name="Parker M."/>
            <person name="Quesneville H."/>
            <person name="Raymond J."/>
            <person name="Uhlig C."/>
            <person name="Valentin K.U."/>
            <person name="Worden A.Z."/>
            <person name="Armbrust E.V."/>
            <person name="Bowler C."/>
            <person name="Green B."/>
            <person name="Moulton V."/>
            <person name="Van Oosterhout C."/>
            <person name="Grigoriev I."/>
        </authorList>
    </citation>
    <scope>NUCLEOTIDE SEQUENCE [LARGE SCALE GENOMIC DNA]</scope>
    <source>
        <strain evidence="9 10">CCMP1102</strain>
    </source>
</reference>
<feature type="region of interest" description="Disordered" evidence="7">
    <location>
        <begin position="232"/>
        <end position="261"/>
    </location>
</feature>
<dbReference type="SMART" id="SM01340">
    <property type="entry name" value="DNA_mis_repair"/>
    <property type="match status" value="1"/>
</dbReference>
<dbReference type="Pfam" id="PF16413">
    <property type="entry name" value="Mlh1_C"/>
    <property type="match status" value="1"/>
</dbReference>
<evidence type="ECO:0000313" key="10">
    <source>
        <dbReference type="Proteomes" id="UP000095751"/>
    </source>
</evidence>
<dbReference type="GO" id="GO:0006298">
    <property type="term" value="P:mismatch repair"/>
    <property type="evidence" value="ECO:0007669"/>
    <property type="project" value="InterPro"/>
</dbReference>
<dbReference type="FunCoup" id="A0A1E7ESG5">
    <property type="interactions" value="215"/>
</dbReference>
<feature type="region of interest" description="Disordered" evidence="7">
    <location>
        <begin position="364"/>
        <end position="384"/>
    </location>
</feature>
<gene>
    <name evidence="9" type="ORF">FRACYDRAFT_136590</name>
</gene>
<dbReference type="EMBL" id="KV784378">
    <property type="protein sequence ID" value="OEU08795.1"/>
    <property type="molecule type" value="Genomic_DNA"/>
</dbReference>
<evidence type="ECO:0000256" key="1">
    <source>
        <dbReference type="ARBA" id="ARBA00004123"/>
    </source>
</evidence>
<name>A0A1E7ESG5_9STRA</name>
<dbReference type="SUPFAM" id="SSF54211">
    <property type="entry name" value="Ribosomal protein S5 domain 2-like"/>
    <property type="match status" value="1"/>
</dbReference>
<keyword evidence="6" id="KW-0539">Nucleus</keyword>
<dbReference type="GO" id="GO:0032389">
    <property type="term" value="C:MutLalpha complex"/>
    <property type="evidence" value="ECO:0007669"/>
    <property type="project" value="TreeGrafter"/>
</dbReference>
<evidence type="ECO:0000256" key="6">
    <source>
        <dbReference type="ARBA" id="ARBA00023242"/>
    </source>
</evidence>
<feature type="compositionally biased region" description="Basic and acidic residues" evidence="7">
    <location>
        <begin position="241"/>
        <end position="252"/>
    </location>
</feature>
<dbReference type="InterPro" id="IPR013507">
    <property type="entry name" value="DNA_mismatch_S5_2-like"/>
</dbReference>
<evidence type="ECO:0000256" key="5">
    <source>
        <dbReference type="ARBA" id="ARBA00023204"/>
    </source>
</evidence>
<dbReference type="InParanoid" id="A0A1E7ESG5"/>
<dbReference type="OrthoDB" id="10254304at2759"/>
<keyword evidence="5" id="KW-0234">DNA repair</keyword>
<dbReference type="NCBIfam" id="TIGR00585">
    <property type="entry name" value="mutl"/>
    <property type="match status" value="1"/>
</dbReference>
<dbReference type="GO" id="GO:0005524">
    <property type="term" value="F:ATP binding"/>
    <property type="evidence" value="ECO:0007669"/>
    <property type="project" value="InterPro"/>
</dbReference>
<dbReference type="CDD" id="cd16926">
    <property type="entry name" value="HATPase_MutL-MLH-PMS-like"/>
    <property type="match status" value="1"/>
</dbReference>
<evidence type="ECO:0000259" key="8">
    <source>
        <dbReference type="SMART" id="SM01340"/>
    </source>
</evidence>
<dbReference type="GO" id="GO:0009507">
    <property type="term" value="C:chloroplast"/>
    <property type="evidence" value="ECO:0007669"/>
    <property type="project" value="UniProtKB-SubCell"/>
</dbReference>
<dbReference type="GO" id="GO:0140664">
    <property type="term" value="F:ATP-dependent DNA damage sensor activity"/>
    <property type="evidence" value="ECO:0007669"/>
    <property type="project" value="InterPro"/>
</dbReference>
<dbReference type="PANTHER" id="PTHR10073:SF12">
    <property type="entry name" value="DNA MISMATCH REPAIR PROTEIN MLH1"/>
    <property type="match status" value="1"/>
</dbReference>
<dbReference type="GO" id="GO:0030983">
    <property type="term" value="F:mismatched DNA binding"/>
    <property type="evidence" value="ECO:0007669"/>
    <property type="project" value="InterPro"/>
</dbReference>
<evidence type="ECO:0000256" key="4">
    <source>
        <dbReference type="ARBA" id="ARBA00022763"/>
    </source>
</evidence>
<evidence type="ECO:0000256" key="2">
    <source>
        <dbReference type="ARBA" id="ARBA00004229"/>
    </source>
</evidence>
<dbReference type="InterPro" id="IPR002099">
    <property type="entry name" value="MutL/Mlh/PMS"/>
</dbReference>
<comment type="subcellular location">
    <subcellularLocation>
        <location evidence="1">Nucleus</location>
    </subcellularLocation>
    <subcellularLocation>
        <location evidence="2">Plastid</location>
        <location evidence="2">Chloroplast</location>
    </subcellularLocation>
</comment>
<feature type="non-terminal residue" evidence="9">
    <location>
        <position position="1"/>
    </location>
</feature>
<dbReference type="AlphaFoldDB" id="A0A1E7ESG5"/>
<feature type="non-terminal residue" evidence="9">
    <location>
        <position position="702"/>
    </location>
</feature>
<feature type="domain" description="DNA mismatch repair protein S5" evidence="8">
    <location>
        <begin position="229"/>
        <end position="347"/>
    </location>
</feature>
<keyword evidence="10" id="KW-1185">Reference proteome</keyword>
<dbReference type="Gene3D" id="3.30.565.10">
    <property type="entry name" value="Histidine kinase-like ATPase, C-terminal domain"/>
    <property type="match status" value="1"/>
</dbReference>
<organism evidence="9 10">
    <name type="scientific">Fragilariopsis cylindrus CCMP1102</name>
    <dbReference type="NCBI Taxonomy" id="635003"/>
    <lineage>
        <taxon>Eukaryota</taxon>
        <taxon>Sar</taxon>
        <taxon>Stramenopiles</taxon>
        <taxon>Ochrophyta</taxon>
        <taxon>Bacillariophyta</taxon>
        <taxon>Bacillariophyceae</taxon>
        <taxon>Bacillariophycidae</taxon>
        <taxon>Bacillariales</taxon>
        <taxon>Bacillariaceae</taxon>
        <taxon>Fragilariopsis</taxon>
    </lineage>
</organism>
<dbReference type="GO" id="GO:0016887">
    <property type="term" value="F:ATP hydrolysis activity"/>
    <property type="evidence" value="ECO:0007669"/>
    <property type="project" value="InterPro"/>
</dbReference>
<dbReference type="InterPro" id="IPR036890">
    <property type="entry name" value="HATPase_C_sf"/>
</dbReference>
<dbReference type="PANTHER" id="PTHR10073">
    <property type="entry name" value="DNA MISMATCH REPAIR PROTEIN MLH, PMS, MUTL"/>
    <property type="match status" value="1"/>
</dbReference>
<dbReference type="InterPro" id="IPR032189">
    <property type="entry name" value="Mlh1_C"/>
</dbReference>
<accession>A0A1E7ESG5</accession>
<proteinExistence type="inferred from homology"/>
<sequence>RRSPIAILPSVVVDQIAAGEVVQRPVSVVKELIENSLDAKATHIVVQFDGLKKMSITDNGNGVKKSDLPLLCTRHATSKLISVDDFSDLSTFGFRGEALASTSMVSRLVTVVSRVPTATVVAYSQSYQNGKPTQPKAKPCASKAGTKITIEDLFYNVPHRQQAYSKRESEEYGKIHRIVQDYAVHYPTVGFVCQRTSSSKGKHKTLIVDCNTGQIPAVKILLQSRDSAAAAAAKSSSLTKETQRNNNDDDNSHNQQQQQQQQRKFIIFLNHRLVDLPPLKRALEDVYSDFGNPNRNKNIGKPVLVVNLKIPGSQVDVNVHPSKRQVALMFQEDLVTALAQKLRQRLEEHGQQFVAQSVVIRNPYADDQKDNKNKKRKQSSVKKVVPSKLIRTNNAVRAGAIEPFLVSTQQSVSSTQDDTTRDEASQPLSRSVLHAKYASIASLRKRVGKQQCPETTQQIRTAFFMGALSNQRSLIQCGEDLVMINHLELAKELFYQLALARFGGGAKLAHLGSVGSNNGGIHIQAAIAQALQCEDDLLHGMLQVSDTNDNLAHQATARLVESSGMLEEYFSIRIEIRKSTEDNVNRSKDNNDDVTEDAILTCLPVLLDGHQPQSHALPLFLLRLATQVDWSREKHCFHGICKEIGNFYAMLPSQSEDLNSYVQHNLFPALSYLLLPSKNQVRNGHYTNMTKLSTLYKVFERC</sequence>
<dbReference type="Pfam" id="PF01119">
    <property type="entry name" value="DNA_mis_repair"/>
    <property type="match status" value="1"/>
</dbReference>
<dbReference type="PROSITE" id="PS00058">
    <property type="entry name" value="DNA_MISMATCH_REPAIR_1"/>
    <property type="match status" value="1"/>
</dbReference>
<feature type="region of interest" description="Disordered" evidence="7">
    <location>
        <begin position="409"/>
        <end position="428"/>
    </location>
</feature>
<dbReference type="InterPro" id="IPR020568">
    <property type="entry name" value="Ribosomal_Su5_D2-typ_SF"/>
</dbReference>
<dbReference type="InterPro" id="IPR038973">
    <property type="entry name" value="MutL/Mlh/Pms-like"/>
</dbReference>
<comment type="similarity">
    <text evidence="3">Belongs to the DNA mismatch repair MutL/HexB family.</text>
</comment>
<evidence type="ECO:0000313" key="9">
    <source>
        <dbReference type="EMBL" id="OEU08795.1"/>
    </source>
</evidence>
<dbReference type="FunFam" id="3.30.565.10:FF:000003">
    <property type="entry name" value="DNA mismatch repair endonuclease MutL"/>
    <property type="match status" value="1"/>
</dbReference>
<dbReference type="SUPFAM" id="SSF55874">
    <property type="entry name" value="ATPase domain of HSP90 chaperone/DNA topoisomerase II/histidine kinase"/>
    <property type="match status" value="1"/>
</dbReference>
<dbReference type="KEGG" id="fcy:FRACYDRAFT_136590"/>
<dbReference type="InterPro" id="IPR014721">
    <property type="entry name" value="Ribsml_uS5_D2-typ_fold_subgr"/>
</dbReference>